<dbReference type="InterPro" id="IPR036249">
    <property type="entry name" value="Thioredoxin-like_sf"/>
</dbReference>
<dbReference type="SUPFAM" id="SSF52833">
    <property type="entry name" value="Thioredoxin-like"/>
    <property type="match status" value="1"/>
</dbReference>
<evidence type="ECO:0000313" key="3">
    <source>
        <dbReference type="EMBL" id="GAU36947.1"/>
    </source>
</evidence>
<feature type="signal peptide" evidence="2">
    <location>
        <begin position="1"/>
        <end position="21"/>
    </location>
</feature>
<accession>A0A2Z6P3K8</accession>
<dbReference type="Gene3D" id="3.40.30.10">
    <property type="entry name" value="Glutaredoxin"/>
    <property type="match status" value="1"/>
</dbReference>
<sequence>MKPLIPLSTTTVVIAITLTLATTISSSPSSSSWQFLTNHNFTSQIQLHPHILLLLTLPWSGESRSLMNDISLVISNKPQEFSNLKLMYMHVNNEKTVMDSIGVNVDGMITVVYFHYSVGYKYTGRFSARNVLNSFHRYVSVAPEEVPFKLLNSPRDFAAFVDSADVSMVLVDFCGWIDKSKKFNGTQKGSHLGMGFSGENDRILVSRGKTNQKVAEEGTCKAEHIINEGFCEVPWLGDSTSANDGRLGGFKDQNSHNLNFCSFEEFERFHSFYEKFMKAVKELFLPPERHRFGLVSDRAMLSSLGVCDSGSWFAVRYLAGCSSCSHILKEEGDLNYVLQRNSYFVKELESNGHDQEAIIPANQLSILLFVDRSSDSSETRGKSMEALKALRVLAQHYHANQMDTKNNDNYKKVSTRDYRGTKSKSDILRSNLLMKAQKIKLNKKISSITIINEGKQVSVDNVASDLRVSSLNELLGYLVQQKKDGKLSSLAKDLGFQLLSDDIDIGSANTQQQLHSEVQSNQVSAENSQDHTGTVLTDGYPYKSAIELGESPKLVVLSSRHDELKKSSIDTSEEIKAVQSEESITDHGLPSAKIIPSETDSSTDGSSEGNKSGGEQDIFPGFNGSFFYSDGNYELLEKLTGACRIPSMVIVDPFWQQHYVYPEEKSFNFASLYAFLSEFLNGTLLPYQRSEHVLQGQRESRRPPFVNLDFHEVDSIPRITAHTFSEHVIGFNLSNKENTSNAWNKDVLVLFSNSWCAFCQRMELIVREVYRAVKGYVDTLKRGSRNVSDHDEFDIAPPIFSLMTMSNSLTTDCYMAEDFDYVTMKIPTIYLLDCTLNDCHLILKPVNQREVYPALVLFPAEKKEPLLYAGDMSVIDVMKFVAEHGSNFHHIKDKAVSWVSDRVVRSQNVHSTLQTDVKEESLHTRNNYHEAPRQDRIMDQEVKPNMINLPVSNGWGETLPHVVVGSVLIATEKLSGVQPFDASKILIVAADQITGFQGVIINKHLKWSFLPKLDENSEKLKEAPLSFGGPVVKSGMPLLSLTRTLSGNNLPEILPGTYFLDHIMTIRKIEELTSENQPVADYWFFFGYSNWEWNQLYHEIAEGAWNLSDDGVRHLQWP</sequence>
<dbReference type="AlphaFoldDB" id="A0A2Z6P3K8"/>
<evidence type="ECO:0000256" key="1">
    <source>
        <dbReference type="SAM" id="MobiDB-lite"/>
    </source>
</evidence>
<dbReference type="Proteomes" id="UP000242715">
    <property type="component" value="Unassembled WGS sequence"/>
</dbReference>
<feature type="compositionally biased region" description="Polar residues" evidence="1">
    <location>
        <begin position="512"/>
        <end position="535"/>
    </location>
</feature>
<feature type="compositionally biased region" description="Low complexity" evidence="1">
    <location>
        <begin position="597"/>
        <end position="609"/>
    </location>
</feature>
<dbReference type="OrthoDB" id="1910803at2759"/>
<organism evidence="3 4">
    <name type="scientific">Trifolium subterraneum</name>
    <name type="common">Subterranean clover</name>
    <dbReference type="NCBI Taxonomy" id="3900"/>
    <lineage>
        <taxon>Eukaryota</taxon>
        <taxon>Viridiplantae</taxon>
        <taxon>Streptophyta</taxon>
        <taxon>Embryophyta</taxon>
        <taxon>Tracheophyta</taxon>
        <taxon>Spermatophyta</taxon>
        <taxon>Magnoliopsida</taxon>
        <taxon>eudicotyledons</taxon>
        <taxon>Gunneridae</taxon>
        <taxon>Pentapetalae</taxon>
        <taxon>rosids</taxon>
        <taxon>fabids</taxon>
        <taxon>Fabales</taxon>
        <taxon>Fabaceae</taxon>
        <taxon>Papilionoideae</taxon>
        <taxon>50 kb inversion clade</taxon>
        <taxon>NPAAA clade</taxon>
        <taxon>Hologalegina</taxon>
        <taxon>IRL clade</taxon>
        <taxon>Trifolieae</taxon>
        <taxon>Trifolium</taxon>
    </lineage>
</organism>
<gene>
    <name evidence="3" type="ORF">TSUD_62160</name>
</gene>
<dbReference type="InterPro" id="IPR003774">
    <property type="entry name" value="AlgH-like"/>
</dbReference>
<feature type="region of interest" description="Disordered" evidence="1">
    <location>
        <begin position="512"/>
        <end position="536"/>
    </location>
</feature>
<dbReference type="PANTHER" id="PTHR31984">
    <property type="entry name" value="TRANSPORTER, PUTATIVE (DUF179)-RELATED"/>
    <property type="match status" value="1"/>
</dbReference>
<dbReference type="PANTHER" id="PTHR31984:SF12">
    <property type="entry name" value="THIOREDOXIN DOMAIN-CONTAINING PROTEIN"/>
    <property type="match status" value="1"/>
</dbReference>
<dbReference type="Pfam" id="PF02622">
    <property type="entry name" value="DUF179"/>
    <property type="match status" value="1"/>
</dbReference>
<evidence type="ECO:0008006" key="5">
    <source>
        <dbReference type="Google" id="ProtNLM"/>
    </source>
</evidence>
<protein>
    <recommendedName>
        <fullName evidence="5">Thioredoxin domain-containing protein</fullName>
    </recommendedName>
</protein>
<dbReference type="SUPFAM" id="SSF143456">
    <property type="entry name" value="VC0467-like"/>
    <property type="match status" value="1"/>
</dbReference>
<keyword evidence="2" id="KW-0732">Signal</keyword>
<feature type="region of interest" description="Disordered" evidence="1">
    <location>
        <begin position="568"/>
        <end position="616"/>
    </location>
</feature>
<evidence type="ECO:0000313" key="4">
    <source>
        <dbReference type="Proteomes" id="UP000242715"/>
    </source>
</evidence>
<keyword evidence="4" id="KW-1185">Reference proteome</keyword>
<dbReference type="EMBL" id="DF973647">
    <property type="protein sequence ID" value="GAU36947.1"/>
    <property type="molecule type" value="Genomic_DNA"/>
</dbReference>
<proteinExistence type="predicted"/>
<evidence type="ECO:0000256" key="2">
    <source>
        <dbReference type="SAM" id="SignalP"/>
    </source>
</evidence>
<name>A0A2Z6P3K8_TRISU</name>
<reference evidence="4" key="1">
    <citation type="journal article" date="2017" name="Front. Plant Sci.">
        <title>Climate Clever Clovers: New Paradigm to Reduce the Environmental Footprint of Ruminants by Breeding Low Methanogenic Forages Utilizing Haplotype Variation.</title>
        <authorList>
            <person name="Kaur P."/>
            <person name="Appels R."/>
            <person name="Bayer P.E."/>
            <person name="Keeble-Gagnere G."/>
            <person name="Wang J."/>
            <person name="Hirakawa H."/>
            <person name="Shirasawa K."/>
            <person name="Vercoe P."/>
            <person name="Stefanova K."/>
            <person name="Durmic Z."/>
            <person name="Nichols P."/>
            <person name="Revell C."/>
            <person name="Isobe S.N."/>
            <person name="Edwards D."/>
            <person name="Erskine W."/>
        </authorList>
    </citation>
    <scope>NUCLEOTIDE SEQUENCE [LARGE SCALE GENOMIC DNA]</scope>
    <source>
        <strain evidence="4">cv. Daliak</strain>
    </source>
</reference>
<dbReference type="Gene3D" id="3.40.1740.10">
    <property type="entry name" value="VC0467-like"/>
    <property type="match status" value="1"/>
</dbReference>
<feature type="chain" id="PRO_5016380533" description="Thioredoxin domain-containing protein" evidence="2">
    <location>
        <begin position="22"/>
        <end position="1118"/>
    </location>
</feature>